<keyword evidence="6" id="KW-0812">Transmembrane</keyword>
<dbReference type="PANTHER" id="PTHR45651:SF5">
    <property type="entry name" value="CYCLIC NUCLEOTIDE-GATED ION CHANNEL 1"/>
    <property type="match status" value="1"/>
</dbReference>
<dbReference type="CDD" id="cd00038">
    <property type="entry name" value="CAP_ED"/>
    <property type="match status" value="1"/>
</dbReference>
<proteinExistence type="predicted"/>
<dbReference type="SUPFAM" id="SSF81324">
    <property type="entry name" value="Voltage-gated potassium channels"/>
    <property type="match status" value="1"/>
</dbReference>
<dbReference type="InterPro" id="IPR014710">
    <property type="entry name" value="RmlC-like_jellyroll"/>
</dbReference>
<name>A0AAE0E928_9ROSI</name>
<comment type="caution">
    <text evidence="8">The sequence shown here is derived from an EMBL/GenBank/DDBJ whole genome shotgun (WGS) entry which is preliminary data.</text>
</comment>
<dbReference type="GO" id="GO:0030553">
    <property type="term" value="F:cGMP binding"/>
    <property type="evidence" value="ECO:0007669"/>
    <property type="project" value="UniProtKB-KW"/>
</dbReference>
<dbReference type="GO" id="GO:0034220">
    <property type="term" value="P:monoatomic ion transmembrane transport"/>
    <property type="evidence" value="ECO:0007669"/>
    <property type="project" value="UniProtKB-KW"/>
</dbReference>
<feature type="domain" description="Cyclic nucleotide-binding" evidence="7">
    <location>
        <begin position="348"/>
        <end position="393"/>
    </location>
</feature>
<dbReference type="InterPro" id="IPR018490">
    <property type="entry name" value="cNMP-bd_dom_sf"/>
</dbReference>
<dbReference type="Gene3D" id="1.10.287.630">
    <property type="entry name" value="Helix hairpin bin"/>
    <property type="match status" value="1"/>
</dbReference>
<dbReference type="GO" id="GO:0016020">
    <property type="term" value="C:membrane"/>
    <property type="evidence" value="ECO:0007669"/>
    <property type="project" value="UniProtKB-SubCell"/>
</dbReference>
<feature type="transmembrane region" description="Helical" evidence="6">
    <location>
        <begin position="191"/>
        <end position="209"/>
    </location>
</feature>
<evidence type="ECO:0000256" key="1">
    <source>
        <dbReference type="ARBA" id="ARBA00022535"/>
    </source>
</evidence>
<dbReference type="GO" id="GO:0005516">
    <property type="term" value="F:calmodulin binding"/>
    <property type="evidence" value="ECO:0007669"/>
    <property type="project" value="UniProtKB-KW"/>
</dbReference>
<sequence length="518" mass="60128">MAAAPVRKMSVRAMEDQSHTAVNFEGIGIDSRVDEERRGCMVKYTKILDPQGPFTNWIFLMLSVISISMDPLFFYIPVIKVDKNCMELDRNLGVISSFFRSVIDLFYIIYVCYQLRTNTSAHRLLLFGHSLHKIYIDLLSVLPLPQTVIIIILLKLSRLSNIMAAMNVLKYFVFFQFAPRVIRIYPLFRKATSTGILAEIFGALWYFFAIERKIECWKKACIVMNQTRCNHQSFNCHKSSGNYRFLNRCSTKSHKTEFFDFGIYHDALQSGVVDGSYLQKVMYCFRWGLQSLRKLTEDLQGQIQNYHQHLWRETKGVDVENLLNKFPRHLSRQIKCDLCLDLLKKVPNLGSLPVQQLKAMCERLKPVLYPTQTCIVGEGDPVDEMFFIMRGKLLSKGSDGADINISAHISAPLYLDEFCGEEFSTWVKSSSDQLPISTTTLITHTEVEAFALMANDLKDVFNQFRQRFPKHLLVKWRRWAACIIQVAWRCYCLKKHEDMQRVRNELVLFVPHFHAICN</sequence>
<feature type="transmembrane region" description="Helical" evidence="6">
    <location>
        <begin position="57"/>
        <end position="79"/>
    </location>
</feature>
<dbReference type="AlphaFoldDB" id="A0AAE0E928"/>
<organism evidence="8 9">
    <name type="scientific">Dipteronia sinensis</name>
    <dbReference type="NCBI Taxonomy" id="43782"/>
    <lineage>
        <taxon>Eukaryota</taxon>
        <taxon>Viridiplantae</taxon>
        <taxon>Streptophyta</taxon>
        <taxon>Embryophyta</taxon>
        <taxon>Tracheophyta</taxon>
        <taxon>Spermatophyta</taxon>
        <taxon>Magnoliopsida</taxon>
        <taxon>eudicotyledons</taxon>
        <taxon>Gunneridae</taxon>
        <taxon>Pentapetalae</taxon>
        <taxon>rosids</taxon>
        <taxon>malvids</taxon>
        <taxon>Sapindales</taxon>
        <taxon>Sapindaceae</taxon>
        <taxon>Hippocastanoideae</taxon>
        <taxon>Acereae</taxon>
        <taxon>Dipteronia</taxon>
    </lineage>
</organism>
<protein>
    <recommendedName>
        <fullName evidence="7">Cyclic nucleotide-binding domain-containing protein</fullName>
    </recommendedName>
</protein>
<reference evidence="8" key="1">
    <citation type="journal article" date="2023" name="Plant J.">
        <title>Genome sequences and population genomics provide insights into the demographic history, inbreeding, and mutation load of two 'living fossil' tree species of Dipteronia.</title>
        <authorList>
            <person name="Feng Y."/>
            <person name="Comes H.P."/>
            <person name="Chen J."/>
            <person name="Zhu S."/>
            <person name="Lu R."/>
            <person name="Zhang X."/>
            <person name="Li P."/>
            <person name="Qiu J."/>
            <person name="Olsen K.M."/>
            <person name="Qiu Y."/>
        </authorList>
    </citation>
    <scope>NUCLEOTIDE SEQUENCE</scope>
    <source>
        <strain evidence="8">NBL</strain>
    </source>
</reference>
<evidence type="ECO:0000256" key="2">
    <source>
        <dbReference type="ARBA" id="ARBA00022860"/>
    </source>
</evidence>
<keyword evidence="9" id="KW-1185">Reference proteome</keyword>
<keyword evidence="2" id="KW-0112">Calmodulin-binding</keyword>
<keyword evidence="6" id="KW-1133">Transmembrane helix</keyword>
<accession>A0AAE0E928</accession>
<evidence type="ECO:0000256" key="4">
    <source>
        <dbReference type="ARBA" id="ARBA00023286"/>
    </source>
</evidence>
<evidence type="ECO:0000256" key="5">
    <source>
        <dbReference type="ARBA" id="ARBA00023303"/>
    </source>
</evidence>
<dbReference type="GO" id="GO:0030552">
    <property type="term" value="F:cAMP binding"/>
    <property type="evidence" value="ECO:0007669"/>
    <property type="project" value="UniProtKB-KW"/>
</dbReference>
<dbReference type="Proteomes" id="UP001281410">
    <property type="component" value="Unassembled WGS sequence"/>
</dbReference>
<evidence type="ECO:0000313" key="9">
    <source>
        <dbReference type="Proteomes" id="UP001281410"/>
    </source>
</evidence>
<keyword evidence="5" id="KW-0407">Ion channel</keyword>
<evidence type="ECO:0000256" key="3">
    <source>
        <dbReference type="ARBA" id="ARBA00022992"/>
    </source>
</evidence>
<evidence type="ECO:0000259" key="7">
    <source>
        <dbReference type="PROSITE" id="PS50042"/>
    </source>
</evidence>
<keyword evidence="4" id="KW-1071">Ligand-gated ion channel</keyword>
<gene>
    <name evidence="8" type="ORF">Dsin_013067</name>
</gene>
<keyword evidence="4" id="KW-0813">Transport</keyword>
<dbReference type="SUPFAM" id="SSF51206">
    <property type="entry name" value="cAMP-binding domain-like"/>
    <property type="match status" value="1"/>
</dbReference>
<feature type="transmembrane region" description="Helical" evidence="6">
    <location>
        <begin position="134"/>
        <end position="156"/>
    </location>
</feature>
<keyword evidence="6" id="KW-0472">Membrane</keyword>
<dbReference type="PROSITE" id="PS50042">
    <property type="entry name" value="CNMP_BINDING_3"/>
    <property type="match status" value="1"/>
</dbReference>
<dbReference type="Gene3D" id="2.60.120.10">
    <property type="entry name" value="Jelly Rolls"/>
    <property type="match status" value="1"/>
</dbReference>
<evidence type="ECO:0000313" key="8">
    <source>
        <dbReference type="EMBL" id="KAK3219097.1"/>
    </source>
</evidence>
<keyword evidence="3" id="KW-0142">cGMP-binding</keyword>
<keyword evidence="1" id="KW-0140">cGMP</keyword>
<dbReference type="PANTHER" id="PTHR45651">
    <property type="entry name" value="CYCLIC NUCLEOTIDE-GATED ION CHANNEL 15-RELATED-RELATED"/>
    <property type="match status" value="1"/>
</dbReference>
<dbReference type="InterPro" id="IPR000595">
    <property type="entry name" value="cNMP-bd_dom"/>
</dbReference>
<evidence type="ECO:0000256" key="6">
    <source>
        <dbReference type="SAM" id="Phobius"/>
    </source>
</evidence>
<dbReference type="EMBL" id="JANJYJ010000004">
    <property type="protein sequence ID" value="KAK3219097.1"/>
    <property type="molecule type" value="Genomic_DNA"/>
</dbReference>
<keyword evidence="4" id="KW-0406">Ion transport</keyword>
<keyword evidence="3" id="KW-0547">Nucleotide-binding</keyword>
<feature type="transmembrane region" description="Helical" evidence="6">
    <location>
        <begin position="91"/>
        <end position="110"/>
    </location>
</feature>